<dbReference type="AlphaFoldDB" id="F6EY68"/>
<accession>F6EY68</accession>
<dbReference type="GO" id="GO:0016020">
    <property type="term" value="C:membrane"/>
    <property type="evidence" value="ECO:0007669"/>
    <property type="project" value="UniProtKB-SubCell"/>
</dbReference>
<evidence type="ECO:0000256" key="4">
    <source>
        <dbReference type="ARBA" id="ARBA00022989"/>
    </source>
</evidence>
<keyword evidence="5 6" id="KW-0472">Membrane</keyword>
<dbReference type="KEGG" id="sch:Sphch_1486"/>
<evidence type="ECO:0000313" key="7">
    <source>
        <dbReference type="EMBL" id="AEG49174.1"/>
    </source>
</evidence>
<name>F6EY68_SPHCR</name>
<gene>
    <name evidence="7" type="ORF">Sphch_1486</name>
</gene>
<evidence type="ECO:0000313" key="8">
    <source>
        <dbReference type="Proteomes" id="UP000007150"/>
    </source>
</evidence>
<dbReference type="InterPro" id="IPR007688">
    <property type="entry name" value="Conjugal_tfr_TrbL/VirB6"/>
</dbReference>
<feature type="transmembrane region" description="Helical" evidence="6">
    <location>
        <begin position="71"/>
        <end position="92"/>
    </location>
</feature>
<keyword evidence="3 6" id="KW-0812">Transmembrane</keyword>
<dbReference type="Proteomes" id="UP000007150">
    <property type="component" value="Chromosome 1"/>
</dbReference>
<evidence type="ECO:0000256" key="5">
    <source>
        <dbReference type="ARBA" id="ARBA00023136"/>
    </source>
</evidence>
<evidence type="ECO:0000256" key="6">
    <source>
        <dbReference type="SAM" id="Phobius"/>
    </source>
</evidence>
<evidence type="ECO:0000256" key="2">
    <source>
        <dbReference type="ARBA" id="ARBA00007802"/>
    </source>
</evidence>
<proteinExistence type="inferred from homology"/>
<protein>
    <submittedName>
        <fullName evidence="7">TrbL/VirB6 plasmid conjugal transfer protein</fullName>
    </submittedName>
</protein>
<feature type="transmembrane region" description="Helical" evidence="6">
    <location>
        <begin position="268"/>
        <end position="291"/>
    </location>
</feature>
<evidence type="ECO:0000256" key="3">
    <source>
        <dbReference type="ARBA" id="ARBA00022692"/>
    </source>
</evidence>
<dbReference type="GO" id="GO:0030255">
    <property type="term" value="P:protein secretion by the type IV secretion system"/>
    <property type="evidence" value="ECO:0007669"/>
    <property type="project" value="InterPro"/>
</dbReference>
<sequence length="403" mass="42525">MPCATISTGSGFLSGTLAFIDCQAQVIGSYGYGALADAGSPINSALSIVLTIFIALYGLKLLLGQFVSWPAIVGAALKVGIVLTLATSWPAWRIVGFDLLMRGPFEIAQTVGLSTGLVAQPDAMIARLQAVDDSIVVMTSYGTGRLTGGVASGNELGDSFKGIALADQFALGMGRAAYLVGTLLPFGIFRLGAGLLLAFAPLVAGLLLFNGTSPIFMGWTRGLVFCAMGTLVQWLVQAVEIALLEPWLQSVIADRQGGTLTPSAPTELFVLSLVFSGISLGLMLLFMRFIFHPPQINLTLARPADVAPINQSVQSQLPIPVSDVHAASRAQMTADTLSNSLRREQFLSTRSTVSGNNDSVRSAHGVGAFTSSVVRGHKTVETIRERRAPVRTSESARLRDNKA</sequence>
<organism evidence="7 8">
    <name type="scientific">Sphingobium chlorophenolicum L-1</name>
    <dbReference type="NCBI Taxonomy" id="690566"/>
    <lineage>
        <taxon>Bacteria</taxon>
        <taxon>Pseudomonadati</taxon>
        <taxon>Pseudomonadota</taxon>
        <taxon>Alphaproteobacteria</taxon>
        <taxon>Sphingomonadales</taxon>
        <taxon>Sphingomonadaceae</taxon>
        <taxon>Sphingobium</taxon>
    </lineage>
</organism>
<feature type="transmembrane region" description="Helical" evidence="6">
    <location>
        <begin position="42"/>
        <end position="59"/>
    </location>
</feature>
<dbReference type="Pfam" id="PF04610">
    <property type="entry name" value="TrbL"/>
    <property type="match status" value="1"/>
</dbReference>
<evidence type="ECO:0000256" key="1">
    <source>
        <dbReference type="ARBA" id="ARBA00004141"/>
    </source>
</evidence>
<dbReference type="EMBL" id="CP002798">
    <property type="protein sequence ID" value="AEG49174.1"/>
    <property type="molecule type" value="Genomic_DNA"/>
</dbReference>
<keyword evidence="4 6" id="KW-1133">Transmembrane helix</keyword>
<dbReference type="STRING" id="690566.Sphch_1486"/>
<feature type="transmembrane region" description="Helical" evidence="6">
    <location>
        <begin position="222"/>
        <end position="248"/>
    </location>
</feature>
<comment type="similarity">
    <text evidence="2">Belongs to the TrbL/VirB6 family.</text>
</comment>
<keyword evidence="8" id="KW-1185">Reference proteome</keyword>
<reference evidence="7 8" key="1">
    <citation type="submission" date="2011-05" db="EMBL/GenBank/DDBJ databases">
        <title>Complete sequence of chromosome 1 of Sphingobium chlorophenolicum L-1.</title>
        <authorList>
            <consortium name="US DOE Joint Genome Institute"/>
            <person name="Lucas S."/>
            <person name="Han J."/>
            <person name="Lapidus A."/>
            <person name="Cheng J.-F."/>
            <person name="Goodwin L."/>
            <person name="Pitluck S."/>
            <person name="Peters L."/>
            <person name="Daligault H."/>
            <person name="Han C."/>
            <person name="Tapia R."/>
            <person name="Land M."/>
            <person name="Hauser L."/>
            <person name="Kyrpides N."/>
            <person name="Ivanova N."/>
            <person name="Pagani I."/>
            <person name="Turner P."/>
            <person name="Copley S."/>
            <person name="Woyke T."/>
        </authorList>
    </citation>
    <scope>NUCLEOTIDE SEQUENCE [LARGE SCALE GENOMIC DNA]</scope>
    <source>
        <strain evidence="7 8">L-1</strain>
    </source>
</reference>
<dbReference type="RefSeq" id="WP_013847434.1">
    <property type="nucleotide sequence ID" value="NC_015593.1"/>
</dbReference>
<dbReference type="HOGENOM" id="CLU_679535_0_0_5"/>
<feature type="transmembrane region" description="Helical" evidence="6">
    <location>
        <begin position="188"/>
        <end position="210"/>
    </location>
</feature>
<comment type="subcellular location">
    <subcellularLocation>
        <location evidence="1">Membrane</location>
        <topology evidence="1">Multi-pass membrane protein</topology>
    </subcellularLocation>
</comment>